<dbReference type="InterPro" id="IPR013087">
    <property type="entry name" value="Znf_C2H2_type"/>
</dbReference>
<dbReference type="InterPro" id="IPR036397">
    <property type="entry name" value="RNaseH_sf"/>
</dbReference>
<feature type="domain" description="C2H2-type" evidence="3">
    <location>
        <begin position="213"/>
        <end position="236"/>
    </location>
</feature>
<dbReference type="Proteomes" id="UP001219518">
    <property type="component" value="Unassembled WGS sequence"/>
</dbReference>
<dbReference type="SUPFAM" id="SSF56672">
    <property type="entry name" value="DNA/RNA polymerases"/>
    <property type="match status" value="1"/>
</dbReference>
<evidence type="ECO:0000259" key="3">
    <source>
        <dbReference type="PROSITE" id="PS50157"/>
    </source>
</evidence>
<reference evidence="4" key="2">
    <citation type="journal article" date="2023" name="BMC Genomics">
        <title>Pest status, molecular evolution, and epigenetic factors derived from the genome assembly of Frankliniella fusca, a thysanopteran phytovirus vector.</title>
        <authorList>
            <person name="Catto M.A."/>
            <person name="Labadie P.E."/>
            <person name="Jacobson A.L."/>
            <person name="Kennedy G.G."/>
            <person name="Srinivasan R."/>
            <person name="Hunt B.G."/>
        </authorList>
    </citation>
    <scope>NUCLEOTIDE SEQUENCE</scope>
    <source>
        <strain evidence="4">PL_HMW_Pooled</strain>
    </source>
</reference>
<feature type="non-terminal residue" evidence="4">
    <location>
        <position position="1"/>
    </location>
</feature>
<dbReference type="Gene3D" id="3.30.160.60">
    <property type="entry name" value="Classic Zinc Finger"/>
    <property type="match status" value="1"/>
</dbReference>
<dbReference type="GO" id="GO:0042575">
    <property type="term" value="C:DNA polymerase complex"/>
    <property type="evidence" value="ECO:0007669"/>
    <property type="project" value="UniProtKB-ARBA"/>
</dbReference>
<evidence type="ECO:0000313" key="4">
    <source>
        <dbReference type="EMBL" id="KAK3927799.1"/>
    </source>
</evidence>
<feature type="domain" description="C2H2-type" evidence="3">
    <location>
        <begin position="271"/>
        <end position="298"/>
    </location>
</feature>
<feature type="compositionally biased region" description="Gly residues" evidence="2">
    <location>
        <begin position="44"/>
        <end position="53"/>
    </location>
</feature>
<dbReference type="SUPFAM" id="SSF53098">
    <property type="entry name" value="Ribonuclease H-like"/>
    <property type="match status" value="1"/>
</dbReference>
<dbReference type="InterPro" id="IPR036236">
    <property type="entry name" value="Znf_C2H2_sf"/>
</dbReference>
<dbReference type="InterPro" id="IPR043502">
    <property type="entry name" value="DNA/RNA_pol_sf"/>
</dbReference>
<comment type="caution">
    <text evidence="4">The sequence shown here is derived from an EMBL/GenBank/DDBJ whole genome shotgun (WGS) entry which is preliminary data.</text>
</comment>
<dbReference type="SMART" id="SM00355">
    <property type="entry name" value="ZnF_C2H2"/>
    <property type="match status" value="5"/>
</dbReference>
<proteinExistence type="predicted"/>
<dbReference type="PROSITE" id="PS50157">
    <property type="entry name" value="ZINC_FINGER_C2H2_2"/>
    <property type="match status" value="2"/>
</dbReference>
<dbReference type="InterPro" id="IPR012337">
    <property type="entry name" value="RNaseH-like_sf"/>
</dbReference>
<dbReference type="PANTHER" id="PTHR31511:SF12">
    <property type="entry name" value="RHO TERMINATION FACTOR N-TERMINAL DOMAIN-CONTAINING PROTEIN"/>
    <property type="match status" value="1"/>
</dbReference>
<dbReference type="PANTHER" id="PTHR31511">
    <property type="entry name" value="PROTEIN CBG23764"/>
    <property type="match status" value="1"/>
</dbReference>
<dbReference type="GO" id="GO:0071897">
    <property type="term" value="P:DNA biosynthetic process"/>
    <property type="evidence" value="ECO:0007669"/>
    <property type="project" value="UniProtKB-ARBA"/>
</dbReference>
<organism evidence="4 5">
    <name type="scientific">Frankliniella fusca</name>
    <dbReference type="NCBI Taxonomy" id="407009"/>
    <lineage>
        <taxon>Eukaryota</taxon>
        <taxon>Metazoa</taxon>
        <taxon>Ecdysozoa</taxon>
        <taxon>Arthropoda</taxon>
        <taxon>Hexapoda</taxon>
        <taxon>Insecta</taxon>
        <taxon>Pterygota</taxon>
        <taxon>Neoptera</taxon>
        <taxon>Paraneoptera</taxon>
        <taxon>Thysanoptera</taxon>
        <taxon>Terebrantia</taxon>
        <taxon>Thripoidea</taxon>
        <taxon>Thripidae</taxon>
        <taxon>Frankliniella</taxon>
    </lineage>
</organism>
<evidence type="ECO:0000256" key="2">
    <source>
        <dbReference type="SAM" id="MobiDB-lite"/>
    </source>
</evidence>
<dbReference type="SUPFAM" id="SSF57667">
    <property type="entry name" value="beta-beta-alpha zinc fingers"/>
    <property type="match status" value="1"/>
</dbReference>
<keyword evidence="1" id="KW-0862">Zinc</keyword>
<dbReference type="EMBL" id="JAHWGI010001301">
    <property type="protein sequence ID" value="KAK3927799.1"/>
    <property type="molecule type" value="Genomic_DNA"/>
</dbReference>
<dbReference type="Gene3D" id="3.30.420.10">
    <property type="entry name" value="Ribonuclease H-like superfamily/Ribonuclease H"/>
    <property type="match status" value="1"/>
</dbReference>
<dbReference type="GO" id="GO:0003676">
    <property type="term" value="F:nucleic acid binding"/>
    <property type="evidence" value="ECO:0007669"/>
    <property type="project" value="InterPro"/>
</dbReference>
<reference evidence="4" key="1">
    <citation type="submission" date="2021-07" db="EMBL/GenBank/DDBJ databases">
        <authorList>
            <person name="Catto M.A."/>
            <person name="Jacobson A."/>
            <person name="Kennedy G."/>
            <person name="Labadie P."/>
            <person name="Hunt B.G."/>
            <person name="Srinivasan R."/>
        </authorList>
    </citation>
    <scope>NUCLEOTIDE SEQUENCE</scope>
    <source>
        <strain evidence="4">PL_HMW_Pooled</strain>
        <tissue evidence="4">Head</tissue>
    </source>
</reference>
<evidence type="ECO:0000313" key="5">
    <source>
        <dbReference type="Proteomes" id="UP001219518"/>
    </source>
</evidence>
<feature type="compositionally biased region" description="Gly residues" evidence="2">
    <location>
        <begin position="15"/>
        <end position="28"/>
    </location>
</feature>
<evidence type="ECO:0000256" key="1">
    <source>
        <dbReference type="PROSITE-ProRule" id="PRU00042"/>
    </source>
</evidence>
<keyword evidence="1" id="KW-0479">Metal-binding</keyword>
<sequence>DLPLRARWGPWAMDGGLGGTRGRGGSAGGDALADSGLMSRTSGPGAGLAAGGGMPTMADPRPEPLPDTTLGSGVDGELRCPPETPPGRKTNKKDKTRLVGVLGRAGSKRGERWITKTGVETSLLATLGAGQHNPCMQTTWQTTGDNTSRPANGSVDWNQRRTYEGGAKEPVSDAYGLKRHEKTHTDERACPHCNRKLSQYNYARHLATHTNEHACQQCQKKFKSAGNLKRHIDAVHPQGPVLKCSKCAYTTRIKNRMKRHAVSAHRDGRRRVCEECADSFRTLGAYLVHRRQHARARQNNGSAQSFRCPHCRSAFHARLARTAHMSHCGRRRRAPQHGRGGQENEWESEFALDGAATIHRLPVQGDEESKDTSIALIAYKEKMLQKLAEQTRELRGLKFWLTVRVGATRETAEGIEEEEKFLRSQNHIVYVGETGERQLEKAILQIVESGDNLIAQGSSWQITAVYFIEMSIVEYTPLAGSSYLPLPKALRNPKLGIINIKNKNDAECFRWCVLAKKFPPPPQRGHAERTGHYRPYYNELNFGKLESENFKITDVPKFEKLNPEYSFTIVTVNESKTFYPVYASYEDAETHVTLLHYSKKNRSHYALVKNLDTLLYSTTAHKAGKFFCKFCFNKFENGEKRDAHQALCRENGVQKTRLPPAETAICFDSKLYNKTQRSEFVGYFDFESRMVEVDEKVGAKTRKTMKHVPVCYVIIITDYKGDLVCGPFSYAAEEGVVAHFISKVLEIEDFLFKNKKDYPLNMSPAQYEQYDRTSECELCGRAFTSHAEKIIDHEHFIERENYRSALHGYGPEAEKQCNALRRRSNILPMISHNGIKYDNVLIWKGAVEHAALENREIKVIPRTKSSYLSFTIHLDDGRGVTFIDSYRHVMGSLDALARTLTTQEMRVLKACFKNDDTRPLLEKKGIYPYEYAKRYEQYQETSLPPIEDFYSSLSESSITQEEWEHANNVFQTFGCKNLMDYTLLYCLSDCALLSDIFSSYRLTTYETFQLEPCKFVSGASLSFACALKKTRMRIENITCPEKFRFIESSVRGGQAYISSRYLKANNEFCDDYEPSEPKSFLSVFDLTALYTGAMCSSLPCGEYEWVDESEYGLEKLSENDEYCYYWEIDAEYPAHLHEAHRDYPLAPEKLHITEDMLSPAQKRLLAVAGRELPKKDVKLVGHFGDRRNYICHALLLKEYVARGLVVTRVHRGLKFRQAPILKPYMDYLVRQRAAATSDFQQMYYKTQGNSCFGYCLKSNRGHINVQIVRSRKKLKKLTKSPFFHSFTIFGSDLIAVQMKQKVVKLDYPVIVGTSILEKSKLTAFQTYFALKEALGPTARLAFHDTDSYAFLYHAESIEDGYKKIKHLMDFSNLPPEHPMYDTSRKKIPLYLKDEYPLAPLHSFAGIRAKNYAFKYCADNGKDVKKCKGIQKSTVKKHIEFQDYKRCIFENYEKVVTYCYIRDDGKQNMYTWEAKKSALFNFDSKRRYVCIDEKEYYERFNKWIEFCDTTPPNKNISEADLAWNFEAYSGMLPTPPARAIGEILSEQSGPSIPPDLKFKHPFTCTVVGGSQSGKTSLVLDVLRHRDQVIDGDIKHFYWALPEDAAVPQAVLSHVPAFNIIRGPPAPGDIERDSIVVVDDLGGRCQTPDIATLFTVTSHHSRVSVFLILHNQFPRGPYSRDIALSTGYNILTRNPRCPQTFRHLAQQLVGQGVKSLYECYCGATEAPYSFFLVDNTQSCPPALRFRANCIPREQGLDASSGEGGFQVFCTPEQARRLARDPRGLYDFYTEAE</sequence>
<accession>A0AAE1LR37</accession>
<protein>
    <submittedName>
        <fullName evidence="4">Zinc finger protein PLAG1</fullName>
    </submittedName>
</protein>
<keyword evidence="1" id="KW-0863">Zinc-finger</keyword>
<gene>
    <name evidence="4" type="ORF">KUF71_016084</name>
</gene>
<feature type="region of interest" description="Disordered" evidence="2">
    <location>
        <begin position="1"/>
        <end position="53"/>
    </location>
</feature>
<name>A0AAE1LR37_9NEOP</name>
<feature type="region of interest" description="Disordered" evidence="2">
    <location>
        <begin position="70"/>
        <end position="93"/>
    </location>
</feature>
<keyword evidence="5" id="KW-1185">Reference proteome</keyword>
<dbReference type="PROSITE" id="PS00028">
    <property type="entry name" value="ZINC_FINGER_C2H2_1"/>
    <property type="match status" value="2"/>
</dbReference>
<dbReference type="GO" id="GO:0008270">
    <property type="term" value="F:zinc ion binding"/>
    <property type="evidence" value="ECO:0007669"/>
    <property type="project" value="UniProtKB-KW"/>
</dbReference>